<dbReference type="Proteomes" id="UP001190700">
    <property type="component" value="Unassembled WGS sequence"/>
</dbReference>
<dbReference type="EMBL" id="LGRX02000084">
    <property type="protein sequence ID" value="KAK3289611.1"/>
    <property type="molecule type" value="Genomic_DNA"/>
</dbReference>
<gene>
    <name evidence="1" type="ORF">CYMTET_2968</name>
</gene>
<evidence type="ECO:0000313" key="1">
    <source>
        <dbReference type="EMBL" id="KAK3289611.1"/>
    </source>
</evidence>
<protein>
    <submittedName>
        <fullName evidence="1">Uncharacterized protein</fullName>
    </submittedName>
</protein>
<comment type="caution">
    <text evidence="1">The sequence shown here is derived from an EMBL/GenBank/DDBJ whole genome shotgun (WGS) entry which is preliminary data.</text>
</comment>
<reference evidence="1 2" key="1">
    <citation type="journal article" date="2015" name="Genome Biol. Evol.">
        <title>Comparative Genomics of a Bacterivorous Green Alga Reveals Evolutionary Causalities and Consequences of Phago-Mixotrophic Mode of Nutrition.</title>
        <authorList>
            <person name="Burns J.A."/>
            <person name="Paasch A."/>
            <person name="Narechania A."/>
            <person name="Kim E."/>
        </authorList>
    </citation>
    <scope>NUCLEOTIDE SEQUENCE [LARGE SCALE GENOMIC DNA]</scope>
    <source>
        <strain evidence="1 2">PLY_AMNH</strain>
    </source>
</reference>
<proteinExistence type="predicted"/>
<dbReference type="AlphaFoldDB" id="A0AAE0H602"/>
<evidence type="ECO:0000313" key="2">
    <source>
        <dbReference type="Proteomes" id="UP001190700"/>
    </source>
</evidence>
<keyword evidence="2" id="KW-1185">Reference proteome</keyword>
<name>A0AAE0H602_9CHLO</name>
<organism evidence="1 2">
    <name type="scientific">Cymbomonas tetramitiformis</name>
    <dbReference type="NCBI Taxonomy" id="36881"/>
    <lineage>
        <taxon>Eukaryota</taxon>
        <taxon>Viridiplantae</taxon>
        <taxon>Chlorophyta</taxon>
        <taxon>Pyramimonadophyceae</taxon>
        <taxon>Pyramimonadales</taxon>
        <taxon>Pyramimonadaceae</taxon>
        <taxon>Cymbomonas</taxon>
    </lineage>
</organism>
<sequence length="397" mass="45175">MDATPILSQAKSALQWLSGNSAGARQTQENFLTYCPGVSQMCSLAHLALGEGEEASRIQRQFFNQLVPYNRNDIDVDLKLRLLFPEGPLRSALVVPRVRAEISLNGGEPPACLAGDKWQHILRQIDEVAEVAKSHALQYIDMAFTSQVIATTEFLKNVMGKLNERMARANQEESSYALIPKRLLKVGALKWTAEDDKLVRALLADQRVRCRSENVLATWRLPAKQIYRAAKDKMKQQLSPLAHLGLKNKADKLNEAVSYWEEDLRFFLEQRWRQKFRLPELKKKRFCVPAVEVPLPPFETLFDIRILGTEDIKFRKTGKNDIPKDLDIELTVDTSIMHLIAKQLEAVMKEFTFHGNDFGKGHFKVHDSLINVGLSDEGNGYDIDIKIKGEGYLMYHL</sequence>
<accession>A0AAE0H602</accession>